<evidence type="ECO:0000256" key="1">
    <source>
        <dbReference type="ARBA" id="ARBA00006594"/>
    </source>
</evidence>
<dbReference type="GO" id="GO:0032259">
    <property type="term" value="P:methylation"/>
    <property type="evidence" value="ECO:0007669"/>
    <property type="project" value="UniProtKB-KW"/>
</dbReference>
<evidence type="ECO:0000256" key="3">
    <source>
        <dbReference type="ARBA" id="ARBA00011900"/>
    </source>
</evidence>
<evidence type="ECO:0000256" key="6">
    <source>
        <dbReference type="ARBA" id="ARBA00022691"/>
    </source>
</evidence>
<evidence type="ECO:0000313" key="13">
    <source>
        <dbReference type="Proteomes" id="UP001164536"/>
    </source>
</evidence>
<keyword evidence="6" id="KW-0949">S-adenosyl-L-methionine</keyword>
<evidence type="ECO:0000256" key="7">
    <source>
        <dbReference type="ARBA" id="ARBA00022747"/>
    </source>
</evidence>
<evidence type="ECO:0000256" key="2">
    <source>
        <dbReference type="ARBA" id="ARBA00010923"/>
    </source>
</evidence>
<dbReference type="InterPro" id="IPR044946">
    <property type="entry name" value="Restrct_endonuc_typeI_TRD_sf"/>
</dbReference>
<name>A0ABY7L4K4_CITFR</name>
<dbReference type="Gene3D" id="3.40.50.150">
    <property type="entry name" value="Vaccinia Virus protein VP39"/>
    <property type="match status" value="1"/>
</dbReference>
<comment type="similarity">
    <text evidence="1">Belongs to the N(4)/N(6)-methyltransferase family.</text>
</comment>
<keyword evidence="7" id="KW-0680">Restriction system</keyword>
<dbReference type="SUPFAM" id="SSF52540">
    <property type="entry name" value="P-loop containing nucleoside triphosphate hydrolases"/>
    <property type="match status" value="1"/>
</dbReference>
<dbReference type="Pfam" id="PF01420">
    <property type="entry name" value="Methylase_S"/>
    <property type="match status" value="1"/>
</dbReference>
<organism evidence="12 13">
    <name type="scientific">Citrobacter freundii</name>
    <dbReference type="NCBI Taxonomy" id="546"/>
    <lineage>
        <taxon>Bacteria</taxon>
        <taxon>Pseudomonadati</taxon>
        <taxon>Pseudomonadota</taxon>
        <taxon>Gammaproteobacteria</taxon>
        <taxon>Enterobacterales</taxon>
        <taxon>Enterobacteriaceae</taxon>
        <taxon>Citrobacter</taxon>
        <taxon>Citrobacter freundii complex</taxon>
    </lineage>
</organism>
<gene>
    <name evidence="12" type="ORF">O4000_11675</name>
</gene>
<dbReference type="InterPro" id="IPR027417">
    <property type="entry name" value="P-loop_NTPase"/>
</dbReference>
<dbReference type="PANTHER" id="PTHR42933:SF3">
    <property type="entry name" value="TYPE I RESTRICTION ENZYME MJAVIII METHYLASE SUBUNIT"/>
    <property type="match status" value="1"/>
</dbReference>
<evidence type="ECO:0000259" key="11">
    <source>
        <dbReference type="Pfam" id="PF02384"/>
    </source>
</evidence>
<accession>A0ABY7L4K4</accession>
<feature type="domain" description="DNA methylase adenine-specific" evidence="11">
    <location>
        <begin position="148"/>
        <end position="389"/>
    </location>
</feature>
<dbReference type="Gene3D" id="3.90.220.20">
    <property type="entry name" value="DNA methylase specificity domains"/>
    <property type="match status" value="1"/>
</dbReference>
<dbReference type="PRINTS" id="PR00507">
    <property type="entry name" value="N12N6MTFRASE"/>
</dbReference>
<comment type="catalytic activity">
    <reaction evidence="9">
        <text>a 2'-deoxyadenosine in DNA + S-adenosyl-L-methionine = an N(6)-methyl-2'-deoxyadenosine in DNA + S-adenosyl-L-homocysteine + H(+)</text>
        <dbReference type="Rhea" id="RHEA:15197"/>
        <dbReference type="Rhea" id="RHEA-COMP:12418"/>
        <dbReference type="Rhea" id="RHEA-COMP:12419"/>
        <dbReference type="ChEBI" id="CHEBI:15378"/>
        <dbReference type="ChEBI" id="CHEBI:57856"/>
        <dbReference type="ChEBI" id="CHEBI:59789"/>
        <dbReference type="ChEBI" id="CHEBI:90615"/>
        <dbReference type="ChEBI" id="CHEBI:90616"/>
        <dbReference type="EC" id="2.1.1.72"/>
    </reaction>
</comment>
<dbReference type="InterPro" id="IPR051537">
    <property type="entry name" value="DNA_Adenine_Mtase"/>
</dbReference>
<evidence type="ECO:0000256" key="9">
    <source>
        <dbReference type="ARBA" id="ARBA00047942"/>
    </source>
</evidence>
<dbReference type="PANTHER" id="PTHR42933">
    <property type="entry name" value="SLR6095 PROTEIN"/>
    <property type="match status" value="1"/>
</dbReference>
<proteinExistence type="inferred from homology"/>
<dbReference type="InterPro" id="IPR003356">
    <property type="entry name" value="DNA_methylase_A-5"/>
</dbReference>
<dbReference type="GO" id="GO:0008168">
    <property type="term" value="F:methyltransferase activity"/>
    <property type="evidence" value="ECO:0007669"/>
    <property type="project" value="UniProtKB-KW"/>
</dbReference>
<evidence type="ECO:0000259" key="10">
    <source>
        <dbReference type="Pfam" id="PF01420"/>
    </source>
</evidence>
<dbReference type="SUPFAM" id="SSF53335">
    <property type="entry name" value="S-adenosyl-L-methionine-dependent methyltransferases"/>
    <property type="match status" value="1"/>
</dbReference>
<feature type="domain" description="Type I restriction modification DNA specificity" evidence="10">
    <location>
        <begin position="514"/>
        <end position="640"/>
    </location>
</feature>
<protein>
    <recommendedName>
        <fullName evidence="3">site-specific DNA-methyltransferase (adenine-specific)</fullName>
        <ecNumber evidence="3">2.1.1.72</ecNumber>
    </recommendedName>
</protein>
<dbReference type="InterPro" id="IPR029063">
    <property type="entry name" value="SAM-dependent_MTases_sf"/>
</dbReference>
<keyword evidence="4 12" id="KW-0489">Methyltransferase</keyword>
<dbReference type="InterPro" id="IPR000055">
    <property type="entry name" value="Restrct_endonuc_typeI_TRD"/>
</dbReference>
<evidence type="ECO:0000313" key="12">
    <source>
        <dbReference type="EMBL" id="WAZ59514.1"/>
    </source>
</evidence>
<dbReference type="Proteomes" id="UP001164536">
    <property type="component" value="Chromosome"/>
</dbReference>
<evidence type="ECO:0000256" key="5">
    <source>
        <dbReference type="ARBA" id="ARBA00022679"/>
    </source>
</evidence>
<sequence>MKTKSDNYETSLMTTDWIEDLKRVLPAQSIRELFSVFLLLRWQDVKNEEKQLTGDFEGSGYVPLLPSWLQLQNWAESTNLAEIADNINALASHIEWNKAEGFDDSDFEFLKHLDNPLRHIQSIDASLLLSLARWVTSLQLNPLTAPGILSDIFNQVLTETRTPHDGEHTSSENLSRLVAELSNPAPGESVYDPCFGVGNFLISAWNLTRLQQNEQKHSLTSLQISGNDVNHSTFLTGLTRMVFSGISSTKLMPGNSLDENSDTGELFDIVVAHPPVGIRTDWKTHNYSHYPFKSPDITGLFVQNALSKLKSNGRAVIVVPEGFLFRSGADRDLRKHLVNEGLVQAVVGLPGGLIIPGSSLRGYLLVLNRTGNFRHVQMVDASNMSALKATSKPSQPFLADTVELTSFVLARHSREWGDFSSRTHPNETNLLTESNSASEYTGWQVSAAELADVDWDLTPRHRDRNELLNALKPILKGFEDGYLAPLSTISSIFVSRVFNSADITEEPHSPDAKGYIQISDLAHGKISRISRWLKSDVAYNPRWTLQSGDILISRSGTVAKSAVVSDVTSGSLAGYGLYVIRPDKNSIDPDYLLAYINSRACQTWLSAHARGTAIQRINRDAFLKLPVPVFSLSIQKRTVARYHNSGTDILTFISALASYSDADPFSKLLLEIEGYLPRFVPGTEATPPLEQFEPIVELIRKTQKQSSPSYTDERAARNIAPFLQAIYLLDDVGKIPRGPVLLNVLQESERALFLIADNQANNETPLRVTAERIRIWLKAVIADLSVPTELKLISSPASLPADSNYSFEIQIENPGVLPLRNVQFKTQPDWGSEQFAYISEKSACTLHLHGDTPKVEGRFNIRLNWQAIGLSGLEYVGEIELAFEVSESNIVSRLTDQDLGSSPYVTGTPLGPESGHNVFFGREDILECISRQISTHGNVILLEGNRRAGKTSILKHLEGKDIIPGWLSVYYSLQGVSGASNAAGVPTVEVFRGMARYIALALNKYGFDLYLPDGSSLQHSNQTLGVRRLISQACRKGICEEDPFDDFSIYLNELQEILKPMKVGIVLLLDEFDKLQEGIDSGITSPQVPENIRYLIQNNPHFSAILTGSRRLKRLREEYWSALFGLGTNVQVTALDKPNAIKVVTEPVRGRLVFAPDAIDKVLQLTAMHPYLLQCLCNKVFDFAIKTRSKNISATIVADCAIKLAQDNEHFANLWDYAGQGPTTGRFRRQLVLMLYSKSNRQDESISFGSLHEQLTQMGVTVFEEALEIDLDYLRELELIEYSGQIDGGEYRLAIPLMAVWIAQQKDMNVLLSHARTEAEEENV</sequence>
<dbReference type="Gene3D" id="3.40.50.300">
    <property type="entry name" value="P-loop containing nucleotide triphosphate hydrolases"/>
    <property type="match status" value="1"/>
</dbReference>
<dbReference type="EC" id="2.1.1.72" evidence="3"/>
<dbReference type="RefSeq" id="WP_054528416.1">
    <property type="nucleotide sequence ID" value="NZ_CAJNLX020000001.1"/>
</dbReference>
<keyword evidence="13" id="KW-1185">Reference proteome</keyword>
<dbReference type="SUPFAM" id="SSF116734">
    <property type="entry name" value="DNA methylase specificity domain"/>
    <property type="match status" value="1"/>
</dbReference>
<dbReference type="Pfam" id="PF02384">
    <property type="entry name" value="N6_Mtase"/>
    <property type="match status" value="1"/>
</dbReference>
<dbReference type="EMBL" id="CP114564">
    <property type="protein sequence ID" value="WAZ59514.1"/>
    <property type="molecule type" value="Genomic_DNA"/>
</dbReference>
<keyword evidence="5" id="KW-0808">Transferase</keyword>
<evidence type="ECO:0000256" key="8">
    <source>
        <dbReference type="ARBA" id="ARBA00023125"/>
    </source>
</evidence>
<keyword evidence="8" id="KW-0238">DNA-binding</keyword>
<comment type="similarity">
    <text evidence="2">Belongs to the type-I restriction system S methylase family.</text>
</comment>
<evidence type="ECO:0000256" key="4">
    <source>
        <dbReference type="ARBA" id="ARBA00022603"/>
    </source>
</evidence>
<reference evidence="12" key="1">
    <citation type="submission" date="2022-12" db="EMBL/GenBank/DDBJ databases">
        <title>2953647.</title>
        <authorList>
            <person name="Hergert J."/>
            <person name="Casey R."/>
            <person name="Wagner J."/>
            <person name="Young E.L."/>
            <person name="Oakeson K.F."/>
        </authorList>
    </citation>
    <scope>NUCLEOTIDE SEQUENCE</scope>
    <source>
        <strain evidence="12">2953647</strain>
    </source>
</reference>